<evidence type="ECO:0000256" key="2">
    <source>
        <dbReference type="ARBA" id="ARBA00022475"/>
    </source>
</evidence>
<evidence type="ECO:0000256" key="7">
    <source>
        <dbReference type="SAM" id="Phobius"/>
    </source>
</evidence>
<feature type="transmembrane region" description="Helical" evidence="7">
    <location>
        <begin position="192"/>
        <end position="211"/>
    </location>
</feature>
<gene>
    <name evidence="8" type="ORF">K8U77_00825</name>
</gene>
<evidence type="ECO:0000313" key="9">
    <source>
        <dbReference type="Proteomes" id="UP000786989"/>
    </source>
</evidence>
<sequence length="691" mass="75961">MAFRAFENAKRKLKGEGRPDASEGFSPSGAGSSSQNGAAPSRASSRKRLAPAHPGSTGSFQDVSSADTRRMGGGSGKVRKRKPNWITRQVNRWVNRLMGAVTERSFAEQEEQYASHRTTRDYVWNTIGLASWGVVFPVLSIVVTQLVGAEQAGMFAMAFTVALLLMFVANYGVRTYQVSDLDEEHSFSDYQINRVLTCAIMMAVGFGYGAIRGYGAEMMTICAGVYVYKMVDGWADVYEGRLQQMDKLYLAGISQAFRSVTVLIIFSLTLLITRSLTISCVVMGVVALLTLFVLTIPLALFETPKSRRFSMASVVALLKQCFPLFVALFMYNLIENMPKFMMEGMLPYDNQLYYNAMWFPANALVIFVQVIYKPLLVRMAGIWADMRTRKRFDILVVAMLAVIVAITCGVCAVMWAVGAPVLGFLYGVDFEPYRGLIVVMVVAGGVSAAIDFIYQAVTLLRKQGSVTKLYIVTFGFSLFIPTLLVGFTGLPGAVLSYLIIMSFLLVLLVWEYLRIRIALANEPVEEPSAFRQGNREARDGFSRSHAQGQPTPSHRGTRGQNAAPERGAHAGAQRDARLRQGSSPQPTGHGSTRRLEGSHARPSAYDDYAGVEIDELSPREKARAAHAEKIRRAEAAAKRAERASRRAAIAERAHARGQDGRRASQGASAPRGSQGQDESAQQRRGKHGRID</sequence>
<feature type="compositionally biased region" description="Low complexity" evidence="6">
    <location>
        <begin position="22"/>
        <end position="41"/>
    </location>
</feature>
<feature type="compositionally biased region" description="Polar residues" evidence="6">
    <location>
        <begin position="544"/>
        <end position="560"/>
    </location>
</feature>
<evidence type="ECO:0000256" key="6">
    <source>
        <dbReference type="SAM" id="MobiDB-lite"/>
    </source>
</evidence>
<feature type="compositionally biased region" description="Basic and acidic residues" evidence="6">
    <location>
        <begin position="566"/>
        <end position="578"/>
    </location>
</feature>
<feature type="compositionally biased region" description="Polar residues" evidence="6">
    <location>
        <begin position="56"/>
        <end position="66"/>
    </location>
</feature>
<keyword evidence="4 7" id="KW-1133">Transmembrane helix</keyword>
<keyword evidence="3 7" id="KW-0812">Transmembrane</keyword>
<evidence type="ECO:0000256" key="1">
    <source>
        <dbReference type="ARBA" id="ARBA00004651"/>
    </source>
</evidence>
<feature type="transmembrane region" description="Helical" evidence="7">
    <location>
        <begin position="392"/>
        <end position="416"/>
    </location>
</feature>
<evidence type="ECO:0000256" key="4">
    <source>
        <dbReference type="ARBA" id="ARBA00022989"/>
    </source>
</evidence>
<feature type="compositionally biased region" description="Basic and acidic residues" evidence="6">
    <location>
        <begin position="7"/>
        <end position="21"/>
    </location>
</feature>
<dbReference type="InterPro" id="IPR050833">
    <property type="entry name" value="Poly_Biosynth_Transport"/>
</dbReference>
<feature type="compositionally biased region" description="Basic and acidic residues" evidence="6">
    <location>
        <begin position="533"/>
        <end position="542"/>
    </location>
</feature>
<dbReference type="PANTHER" id="PTHR30250">
    <property type="entry name" value="PST FAMILY PREDICTED COLANIC ACID TRANSPORTER"/>
    <property type="match status" value="1"/>
</dbReference>
<feature type="transmembrane region" description="Helical" evidence="7">
    <location>
        <begin position="436"/>
        <end position="457"/>
    </location>
</feature>
<organism evidence="8 9">
    <name type="scientific">Slackia equolifaciens</name>
    <dbReference type="NCBI Taxonomy" id="498718"/>
    <lineage>
        <taxon>Bacteria</taxon>
        <taxon>Bacillati</taxon>
        <taxon>Actinomycetota</taxon>
        <taxon>Coriobacteriia</taxon>
        <taxon>Eggerthellales</taxon>
        <taxon>Eggerthellaceae</taxon>
        <taxon>Slackia</taxon>
    </lineage>
</organism>
<feature type="transmembrane region" description="Helical" evidence="7">
    <location>
        <begin position="155"/>
        <end position="172"/>
    </location>
</feature>
<feature type="compositionally biased region" description="Polar residues" evidence="6">
    <location>
        <begin position="580"/>
        <end position="590"/>
    </location>
</feature>
<dbReference type="EMBL" id="DYWI01000016">
    <property type="protein sequence ID" value="HJF64647.1"/>
    <property type="molecule type" value="Genomic_DNA"/>
</dbReference>
<feature type="transmembrane region" description="Helical" evidence="7">
    <location>
        <begin position="122"/>
        <end position="143"/>
    </location>
</feature>
<feature type="transmembrane region" description="Helical" evidence="7">
    <location>
        <begin position="494"/>
        <end position="513"/>
    </location>
</feature>
<feature type="transmembrane region" description="Helical" evidence="7">
    <location>
        <begin position="276"/>
        <end position="300"/>
    </location>
</feature>
<evidence type="ECO:0000256" key="5">
    <source>
        <dbReference type="ARBA" id="ARBA00023136"/>
    </source>
</evidence>
<feature type="region of interest" description="Disordered" evidence="6">
    <location>
        <begin position="528"/>
        <end position="691"/>
    </location>
</feature>
<keyword evidence="5 7" id="KW-0472">Membrane</keyword>
<feature type="compositionally biased region" description="Basic and acidic residues" evidence="6">
    <location>
        <begin position="616"/>
        <end position="662"/>
    </location>
</feature>
<evidence type="ECO:0000313" key="8">
    <source>
        <dbReference type="EMBL" id="HJF64647.1"/>
    </source>
</evidence>
<dbReference type="AlphaFoldDB" id="A0A9D2UV62"/>
<reference evidence="8" key="2">
    <citation type="submission" date="2021-09" db="EMBL/GenBank/DDBJ databases">
        <authorList>
            <person name="Gilroy R."/>
        </authorList>
    </citation>
    <scope>NUCLEOTIDE SEQUENCE</scope>
    <source>
        <strain evidence="8">ChiGjej6B6-11269</strain>
    </source>
</reference>
<feature type="transmembrane region" description="Helical" evidence="7">
    <location>
        <begin position="312"/>
        <end position="332"/>
    </location>
</feature>
<name>A0A9D2UV62_9ACTN</name>
<feature type="transmembrane region" description="Helical" evidence="7">
    <location>
        <begin position="248"/>
        <end position="270"/>
    </location>
</feature>
<comment type="caution">
    <text evidence="8">The sequence shown here is derived from an EMBL/GenBank/DDBJ whole genome shotgun (WGS) entry which is preliminary data.</text>
</comment>
<accession>A0A9D2UV62</accession>
<feature type="region of interest" description="Disordered" evidence="6">
    <location>
        <begin position="1"/>
        <end position="82"/>
    </location>
</feature>
<dbReference type="GO" id="GO:0005886">
    <property type="term" value="C:plasma membrane"/>
    <property type="evidence" value="ECO:0007669"/>
    <property type="project" value="UniProtKB-SubCell"/>
</dbReference>
<dbReference type="PANTHER" id="PTHR30250:SF11">
    <property type="entry name" value="O-ANTIGEN TRANSPORTER-RELATED"/>
    <property type="match status" value="1"/>
</dbReference>
<evidence type="ECO:0000256" key="3">
    <source>
        <dbReference type="ARBA" id="ARBA00022692"/>
    </source>
</evidence>
<comment type="subcellular location">
    <subcellularLocation>
        <location evidence="1">Cell membrane</location>
        <topology evidence="1">Multi-pass membrane protein</topology>
    </subcellularLocation>
</comment>
<reference evidence="8" key="1">
    <citation type="journal article" date="2021" name="PeerJ">
        <title>Extensive microbial diversity within the chicken gut microbiome revealed by metagenomics and culture.</title>
        <authorList>
            <person name="Gilroy R."/>
            <person name="Ravi A."/>
            <person name="Getino M."/>
            <person name="Pursley I."/>
            <person name="Horton D.L."/>
            <person name="Alikhan N.F."/>
            <person name="Baker D."/>
            <person name="Gharbi K."/>
            <person name="Hall N."/>
            <person name="Watson M."/>
            <person name="Adriaenssens E.M."/>
            <person name="Foster-Nyarko E."/>
            <person name="Jarju S."/>
            <person name="Secka A."/>
            <person name="Antonio M."/>
            <person name="Oren A."/>
            <person name="Chaudhuri R.R."/>
            <person name="La Ragione R."/>
            <person name="Hildebrand F."/>
            <person name="Pallen M.J."/>
        </authorList>
    </citation>
    <scope>NUCLEOTIDE SEQUENCE</scope>
    <source>
        <strain evidence="8">ChiGjej6B6-11269</strain>
    </source>
</reference>
<feature type="transmembrane region" description="Helical" evidence="7">
    <location>
        <begin position="469"/>
        <end position="488"/>
    </location>
</feature>
<proteinExistence type="predicted"/>
<dbReference type="Proteomes" id="UP000786989">
    <property type="component" value="Unassembled WGS sequence"/>
</dbReference>
<keyword evidence="2" id="KW-1003">Cell membrane</keyword>
<protein>
    <submittedName>
        <fullName evidence="8">Lipopolysaccharide biosynthesis protein</fullName>
    </submittedName>
</protein>
<feature type="compositionally biased region" description="Polar residues" evidence="6">
    <location>
        <begin position="665"/>
        <end position="679"/>
    </location>
</feature>